<dbReference type="HOGENOM" id="CLU_031228_4_0_1"/>
<proteinExistence type="predicted"/>
<evidence type="ECO:0000256" key="2">
    <source>
        <dbReference type="ARBA" id="ARBA00004123"/>
    </source>
</evidence>
<keyword evidence="4" id="KW-0645">Protease</keyword>
<evidence type="ECO:0000313" key="16">
    <source>
        <dbReference type="Proteomes" id="UP000009131"/>
    </source>
</evidence>
<dbReference type="Pfam" id="PF02099">
    <property type="entry name" value="Josephin"/>
    <property type="match status" value="2"/>
</dbReference>
<dbReference type="GO" id="GO:0004843">
    <property type="term" value="F:cysteine-type deubiquitinase activity"/>
    <property type="evidence" value="ECO:0007669"/>
    <property type="project" value="UniProtKB-EC"/>
</dbReference>
<dbReference type="InterPro" id="IPR033865">
    <property type="entry name" value="Ataxin-3"/>
</dbReference>
<feature type="compositionally biased region" description="Acidic residues" evidence="13">
    <location>
        <begin position="402"/>
        <end position="415"/>
    </location>
</feature>
<keyword evidence="10" id="KW-0539">Nucleus</keyword>
<keyword evidence="7" id="KW-0788">Thiol protease</keyword>
<comment type="caution">
    <text evidence="15">The sequence shown here is derived from an EMBL/GenBank/DDBJ whole genome shotgun (WGS) entry which is preliminary data.</text>
</comment>
<feature type="active site" evidence="11">
    <location>
        <position position="187"/>
    </location>
</feature>
<protein>
    <recommendedName>
        <fullName evidence="3">ubiquitinyl hydrolase 1</fullName>
        <ecNumber evidence="3">3.4.19.12</ecNumber>
    </recommendedName>
</protein>
<dbReference type="Gene3D" id="3.90.70.40">
    <property type="match status" value="1"/>
</dbReference>
<sequence>MDELLTKIYHERQEEGSMLCAQHALNALFQEPIFTASELAQIAQRLDALELDLAREDNREAGPSGTHERHPFTTADDDYDMMPDIPGAMPNSRASGKQRERTGRTGYNADDTGFFSVTVVDEALKWMGLRLVRWASDEMKAYKHNPGDQAAFILNYQQHWFAMRRFGPPSSELGEQGGASAIWYNLNSFLPAPERISVLYLDMQLQQAQHEGYSIFTVVSDEGETHQTTLPTSQADIYVFTHPELGFAHAPEDTQRRPTQRPLPQPPIMNSTNNKSRSRTTDEDEPWNRRAAQRRKTTKHVARKTHSSDESIIVVDSSDEESSIPRAGSSKTESVLTGAESEEEQIRLATQASLAFSSASSDIASSTSTPHSAADDAALRNQMAAGRITSESPAPNLAAPVEQEEVDEDDLEEIEQPTPDEIRRRRLARFG</sequence>
<dbReference type="STRING" id="764103.G7DVZ6"/>
<dbReference type="Proteomes" id="UP000009131">
    <property type="component" value="Unassembled WGS sequence"/>
</dbReference>
<dbReference type="GO" id="GO:0006508">
    <property type="term" value="P:proteolysis"/>
    <property type="evidence" value="ECO:0007669"/>
    <property type="project" value="UniProtKB-KW"/>
</dbReference>
<keyword evidence="16" id="KW-1185">Reference proteome</keyword>
<dbReference type="SMART" id="SM01246">
    <property type="entry name" value="Josephin"/>
    <property type="match status" value="1"/>
</dbReference>
<dbReference type="EC" id="3.4.19.12" evidence="3"/>
<evidence type="ECO:0000256" key="12">
    <source>
        <dbReference type="PROSITE-ProRule" id="PRU00331"/>
    </source>
</evidence>
<evidence type="ECO:0000256" key="3">
    <source>
        <dbReference type="ARBA" id="ARBA00012759"/>
    </source>
</evidence>
<organism evidence="15 16">
    <name type="scientific">Mixia osmundae (strain CBS 9802 / IAM 14324 / JCM 22182 / KY 12970)</name>
    <dbReference type="NCBI Taxonomy" id="764103"/>
    <lineage>
        <taxon>Eukaryota</taxon>
        <taxon>Fungi</taxon>
        <taxon>Dikarya</taxon>
        <taxon>Basidiomycota</taxon>
        <taxon>Pucciniomycotina</taxon>
        <taxon>Mixiomycetes</taxon>
        <taxon>Mixiales</taxon>
        <taxon>Mixiaceae</taxon>
        <taxon>Mixia</taxon>
    </lineage>
</organism>
<evidence type="ECO:0000256" key="13">
    <source>
        <dbReference type="SAM" id="MobiDB-lite"/>
    </source>
</evidence>
<feature type="compositionally biased region" description="Basic residues" evidence="13">
    <location>
        <begin position="291"/>
        <end position="305"/>
    </location>
</feature>
<dbReference type="eggNOG" id="KOG2935">
    <property type="taxonomic scope" value="Eukaryota"/>
</dbReference>
<dbReference type="InParanoid" id="G7DVZ6"/>
<evidence type="ECO:0000256" key="1">
    <source>
        <dbReference type="ARBA" id="ARBA00000707"/>
    </source>
</evidence>
<keyword evidence="6" id="KW-0378">Hydrolase</keyword>
<dbReference type="InterPro" id="IPR006155">
    <property type="entry name" value="Josephin"/>
</dbReference>
<evidence type="ECO:0000256" key="5">
    <source>
        <dbReference type="ARBA" id="ARBA00022786"/>
    </source>
</evidence>
<evidence type="ECO:0000313" key="15">
    <source>
        <dbReference type="EMBL" id="GAA94756.1"/>
    </source>
</evidence>
<keyword evidence="9" id="KW-0804">Transcription</keyword>
<feature type="region of interest" description="Disordered" evidence="13">
    <location>
        <begin position="356"/>
        <end position="431"/>
    </location>
</feature>
<comment type="catalytic activity">
    <reaction evidence="1">
        <text>Thiol-dependent hydrolysis of ester, thioester, amide, peptide and isopeptide bonds formed by the C-terminal Gly of ubiquitin (a 76-residue protein attached to proteins as an intracellular targeting signal).</text>
        <dbReference type="EC" id="3.4.19.12"/>
    </reaction>
</comment>
<reference evidence="15 16" key="1">
    <citation type="journal article" date="2011" name="J. Gen. Appl. Microbiol.">
        <title>Draft genome sequencing of the enigmatic basidiomycete Mixia osmundae.</title>
        <authorList>
            <person name="Nishida H."/>
            <person name="Nagatsuka Y."/>
            <person name="Sugiyama J."/>
        </authorList>
    </citation>
    <scope>NUCLEOTIDE SEQUENCE [LARGE SCALE GENOMIC DNA]</scope>
    <source>
        <strain evidence="16">CBS 9802 / IAM 14324 / JCM 22182 / KY 12970</strain>
    </source>
</reference>
<feature type="region of interest" description="Disordered" evidence="13">
    <location>
        <begin position="87"/>
        <end position="106"/>
    </location>
</feature>
<evidence type="ECO:0000256" key="6">
    <source>
        <dbReference type="ARBA" id="ARBA00022801"/>
    </source>
</evidence>
<dbReference type="PANTHER" id="PTHR14159:SF0">
    <property type="entry name" value="ATAXIN-3-RELATED"/>
    <property type="match status" value="1"/>
</dbReference>
<feature type="compositionally biased region" description="Low complexity" evidence="13">
    <location>
        <begin position="356"/>
        <end position="372"/>
    </location>
</feature>
<feature type="compositionally biased region" description="Basic and acidic residues" evidence="13">
    <location>
        <begin position="57"/>
        <end position="71"/>
    </location>
</feature>
<dbReference type="AlphaFoldDB" id="G7DVZ6"/>
<feature type="domain" description="Josephin" evidence="14">
    <location>
        <begin position="5"/>
        <end position="233"/>
    </location>
</feature>
<dbReference type="GO" id="GO:0016579">
    <property type="term" value="P:protein deubiquitination"/>
    <property type="evidence" value="ECO:0007669"/>
    <property type="project" value="InterPro"/>
</dbReference>
<dbReference type="OrthoDB" id="10063692at2759"/>
<comment type="subcellular location">
    <subcellularLocation>
        <location evidence="2">Nucleus</location>
    </subcellularLocation>
</comment>
<dbReference type="EMBL" id="BABT02000046">
    <property type="protein sequence ID" value="GAA94756.1"/>
    <property type="molecule type" value="Genomic_DNA"/>
</dbReference>
<evidence type="ECO:0000256" key="11">
    <source>
        <dbReference type="PIRSR" id="PIRSR633865-1"/>
    </source>
</evidence>
<name>G7DVZ6_MIXOS</name>
<gene>
    <name evidence="15" type="primary">Mo01410</name>
    <name evidence="15" type="ORF">E5Q_01410</name>
</gene>
<evidence type="ECO:0000256" key="10">
    <source>
        <dbReference type="ARBA" id="ARBA00023242"/>
    </source>
</evidence>
<evidence type="ECO:0000256" key="9">
    <source>
        <dbReference type="ARBA" id="ARBA00023163"/>
    </source>
</evidence>
<feature type="region of interest" description="Disordered" evidence="13">
    <location>
        <begin position="248"/>
        <end position="343"/>
    </location>
</feature>
<keyword evidence="5" id="KW-0833">Ubl conjugation pathway</keyword>
<dbReference type="PANTHER" id="PTHR14159">
    <property type="entry name" value="ATAXIN-3-RELATED"/>
    <property type="match status" value="1"/>
</dbReference>
<feature type="active site" description="Nucleophile" evidence="11">
    <location>
        <position position="20"/>
    </location>
</feature>
<evidence type="ECO:0000259" key="14">
    <source>
        <dbReference type="PROSITE" id="PS50957"/>
    </source>
</evidence>
<comment type="caution">
    <text evidence="12">Lacks conserved residue(s) required for the propagation of feature annotation.</text>
</comment>
<evidence type="ECO:0000256" key="7">
    <source>
        <dbReference type="ARBA" id="ARBA00022807"/>
    </source>
</evidence>
<reference evidence="15 16" key="2">
    <citation type="journal article" date="2012" name="Open Biol.">
        <title>Characteristics of nucleosomes and linker DNA regions on the genome of the basidiomycete Mixia osmundae revealed by mono- and dinucleosome mapping.</title>
        <authorList>
            <person name="Nishida H."/>
            <person name="Kondo S."/>
            <person name="Matsumoto T."/>
            <person name="Suzuki Y."/>
            <person name="Yoshikawa H."/>
            <person name="Taylor T.D."/>
            <person name="Sugiyama J."/>
        </authorList>
    </citation>
    <scope>NUCLEOTIDE SEQUENCE [LARGE SCALE GENOMIC DNA]</scope>
    <source>
        <strain evidence="16">CBS 9802 / IAM 14324 / JCM 22182 / KY 12970</strain>
    </source>
</reference>
<keyword evidence="8" id="KW-0805">Transcription regulation</keyword>
<dbReference type="GO" id="GO:0005634">
    <property type="term" value="C:nucleus"/>
    <property type="evidence" value="ECO:0007669"/>
    <property type="project" value="UniProtKB-SubCell"/>
</dbReference>
<evidence type="ECO:0000256" key="8">
    <source>
        <dbReference type="ARBA" id="ARBA00023015"/>
    </source>
</evidence>
<feature type="active site" description="Proton acceptor" evidence="11">
    <location>
        <position position="159"/>
    </location>
</feature>
<feature type="region of interest" description="Disordered" evidence="13">
    <location>
        <begin position="57"/>
        <end position="76"/>
    </location>
</feature>
<accession>G7DVZ6</accession>
<dbReference type="PROSITE" id="PS50957">
    <property type="entry name" value="JOSEPHIN"/>
    <property type="match status" value="1"/>
</dbReference>
<evidence type="ECO:0000256" key="4">
    <source>
        <dbReference type="ARBA" id="ARBA00022670"/>
    </source>
</evidence>